<keyword evidence="7" id="KW-1185">Reference proteome</keyword>
<dbReference type="InterPro" id="IPR028994">
    <property type="entry name" value="Integrin_alpha_N"/>
</dbReference>
<gene>
    <name evidence="6" type="ORF">RZN69_10515</name>
</gene>
<dbReference type="Pfam" id="PF14312">
    <property type="entry name" value="FG-GAP_2"/>
    <property type="match status" value="42"/>
</dbReference>
<dbReference type="PANTHER" id="PTHR36220">
    <property type="entry name" value="UNNAMED PRODUCT"/>
    <property type="match status" value="1"/>
</dbReference>
<dbReference type="InterPro" id="IPR009091">
    <property type="entry name" value="RCC1/BLIP-II"/>
</dbReference>
<dbReference type="InterPro" id="IPR013517">
    <property type="entry name" value="FG-GAP"/>
</dbReference>
<dbReference type="SUPFAM" id="SSF50965">
    <property type="entry name" value="Galactose oxidase, central domain"/>
    <property type="match status" value="3"/>
</dbReference>
<dbReference type="InterPro" id="IPR042229">
    <property type="entry name" value="Listeria/Bacterioides_rpt_sf"/>
</dbReference>
<comment type="subcellular location">
    <subcellularLocation>
        <location evidence="1">Cell envelope</location>
    </subcellularLocation>
</comment>
<dbReference type="InterPro" id="IPR011043">
    <property type="entry name" value="Gal_Oxase/kelch_b-propeller"/>
</dbReference>
<dbReference type="PROSITE" id="PS51470">
    <property type="entry name" value="FG_GAP"/>
    <property type="match status" value="7"/>
</dbReference>
<dbReference type="Proteomes" id="UP001304300">
    <property type="component" value="Chromosome"/>
</dbReference>
<evidence type="ECO:0000256" key="1">
    <source>
        <dbReference type="ARBA" id="ARBA00004196"/>
    </source>
</evidence>
<name>A0AAQ3LD47_9BACT</name>
<dbReference type="GO" id="GO:0030313">
    <property type="term" value="C:cell envelope"/>
    <property type="evidence" value="ECO:0007669"/>
    <property type="project" value="UniProtKB-SubCell"/>
</dbReference>
<evidence type="ECO:0000313" key="7">
    <source>
        <dbReference type="Proteomes" id="UP001304300"/>
    </source>
</evidence>
<dbReference type="InterPro" id="IPR058923">
    <property type="entry name" value="RCC1-like_dom"/>
</dbReference>
<dbReference type="Gene3D" id="2.130.10.30">
    <property type="entry name" value="Regulator of chromosome condensation 1/beta-lactamase-inhibitor protein II"/>
    <property type="match status" value="3"/>
</dbReference>
<evidence type="ECO:0000256" key="2">
    <source>
        <dbReference type="ARBA" id="ARBA00022729"/>
    </source>
</evidence>
<dbReference type="Pfam" id="PF00415">
    <property type="entry name" value="RCC1"/>
    <property type="match status" value="1"/>
</dbReference>
<protein>
    <submittedName>
        <fullName evidence="6">InlB B-repeat-containing protein</fullName>
    </submittedName>
</protein>
<dbReference type="InterPro" id="IPR000408">
    <property type="entry name" value="Reg_chr_condens"/>
</dbReference>
<dbReference type="SUPFAM" id="SSF69318">
    <property type="entry name" value="Integrin alpha N-terminal domain"/>
    <property type="match status" value="4"/>
</dbReference>
<dbReference type="SMART" id="SM00191">
    <property type="entry name" value="Int_alpha"/>
    <property type="match status" value="27"/>
</dbReference>
<dbReference type="PROSITE" id="PS50012">
    <property type="entry name" value="RCC1_3"/>
    <property type="match status" value="13"/>
</dbReference>
<keyword evidence="3" id="KW-0677">Repeat</keyword>
<dbReference type="Gene3D" id="2.60.40.4270">
    <property type="entry name" value="Listeria-Bacteroides repeat domain"/>
    <property type="match status" value="1"/>
</dbReference>
<dbReference type="InterPro" id="IPR013378">
    <property type="entry name" value="InlB-like_B-rpt"/>
</dbReference>
<accession>A0AAQ3LD47</accession>
<dbReference type="Pfam" id="PF13540">
    <property type="entry name" value="RCC1_2"/>
    <property type="match status" value="4"/>
</dbReference>
<keyword evidence="2" id="KW-0732">Signal</keyword>
<dbReference type="PROSITE" id="PS00626">
    <property type="entry name" value="RCC1_2"/>
    <property type="match status" value="2"/>
</dbReference>
<dbReference type="InterPro" id="IPR013519">
    <property type="entry name" value="Int_alpha_beta-p"/>
</dbReference>
<evidence type="ECO:0000259" key="5">
    <source>
        <dbReference type="Pfam" id="PF25390"/>
    </source>
</evidence>
<dbReference type="InterPro" id="IPR032675">
    <property type="entry name" value="LRR_dom_sf"/>
</dbReference>
<dbReference type="Gene3D" id="2.130.10.130">
    <property type="entry name" value="Integrin alpha, N-terminal"/>
    <property type="match status" value="16"/>
</dbReference>
<sequence length="6479" mass="686634">MTFNLGAYGTLTTGDLVQSVVDDESAVEPVFAVSDGWTFLNWDNPYDNISEDIIITAQYVPTSLLGILEKKIIASDGAQNDNFSASVSMDGDTVVVGAHFDGGNTNTGSAYVFVRSGKDWIEQANLTASDAALGDQFGLGVSISGDTVIVGAHNNDDHGSNSGSVYVYTRSGTVWSEQQKLTASDASGYDEFGLFLDVCEDTVVVGVPDNDDHGDRSGSAYVFTRSGDVWTEQAKLTASDAVEYDLFGNTVSVSGDTLVVGAPGDDDGADASGSAYVFTRTDQVWTEQAKLTSSDAAERDYFGQSVSISGDTIISGAYFDDDDGDGSGSAYIFRRSGDVWTEEVKLTASDAAVRDFFGFSVDISGDTAVVGAYVDDDNGDGSGSAYLFHYSEGVWVEKAKLTASDGAAGDLLGQSVSISGNATVVSSKQDDDNGGNSGSAYIYEINVPPVNVIFDLADKGTRTGGGELVQLVQVATEVIPPDVDSIPGWYFNGWDVDLSSFDSDSTITAQYLPIYTVNFDLGDHGTRTGGGELTQTVPDGFAATEPVVEAANGYYFNGWDSDPSSITSDITLTAEYLNTHTVTFDLGAYGTLTSGELVQSIEEGGSAVEPVLSVSDGWAFFSWDQAYDNITGDVTITAQYVPASLLSHIIGQTTFEEKILADDGALNDNFGNAISVSGDTVVIGSAFDDDKGPNSGAAYVFIYSGGQWSQQAKLVPSDGNDYDLFGHSVSVSGDTVVAGAYNDRDENGYASGSAYVFVRSGNQWTEQTKLAPSDGDVNDQFGISVSVDGDNIAVGASNESNDNGSYAGSVYVFVRSGNLWTEQAKLTASDGTASDRFGFSVDLDGDTLVIGAYYDATNGLLSGSAYVFVRSGNQWSEEAKLTASDGDEYHYFGYSVGLSEDTVVIGAYATNSSTGSAYVYERSGNQWAERHILTASDGDYGDRFGGDVSIYGDVIAVGARGDDDDGYLTGSAYVYNRAGNDWQEVVKLTAHDASPSDLFGNSIAVSGERIVVSAHLDDDNGNSSGSAYIYSYTSSALLPATVTFDLAGKGTRTGGGELFQYVKQGTTALAPIVDEDPGWLLTGWDTDFSSVTSDLTVIAQYAQAHTVTFDLDGKGTRTGGGELSQTIQHGSSALAPSVSANTGLAFTGWDVAYDSVTSDLTVTAQYSPVVYTVTFDPDGKGTRSGGGELSQTVQHGSSALAPSVSANTGLAFTGWDVAYDSVTSDLTVTAQYSPVVYTVTFDLDGKGTRSGGGELSQTVQHGSSALAPSVSANADWYFTGWDVDFSSISGDLIVTALFVPGYMVTFDLGTYGSLLSGELVQKIPYGGTAIAPKFSVVNSWSFTGWDRSYHDITQAIVVTAQYAPSSLINLLENKVTADITDNSKFFGASISISGDTALVGASGILGYPSNDNGFAYVFVRNNGIWTQQAKLTASDGAVNDFFGASVSVHGDTAVVGSFYNDGSGSAYVYIRNTGVWTEQAKLADSNAVDGDWFGRSVSISGDTIVVGAPQSDENGYNSGEAHVFVREEGEWTHQARLIASDNTYNDKLGFSVCIDGDTIIVGASGDNSNRGSAHVFVRSGQVWSEQAKLTASDASSGDTFGTAVSINGDTVVVGAHQDDDNGTSSGSAYVFVRNNGNWSEQDKLIASDGAEYDHFGALVSIYCDKIAVGARYRDDNGSQSGGAYVYSRHGTEWSQLHKLNPSDGQADDHFGWAVSLDGDTLAIGAYHDDDVGADRGSAYFYDLAVHPVTVLFDLDGKGTRTGGGELSQTIQYGSAAVAPTVSPNTGWNFDGWDVTFDSVTGDLTVTAQYSPVVYTVTFDLGDEGTRTGGGELLQSVDHGTPAVAPTFDVDAAWSFSSWDVAFDSVTGDLTVTAQYSPILHTVTFGLDGKGSRSGGGELSQTVQYGTAALAPSVTADSGWYFTGWDVDFSSISGDLIVTALFVPGYTVTFDLGTYGSLLSGELVQTIPQGGTAKAPELSTADTWSFVGWDQDYNNVQSGITVTAQYAPSNLVSVLEENHVGSDAAEYDYFGTSVSICGDTALVGAIGDDDNGLSSGSAYVFVRVGNNWVEQAKLLPSDGARNNLFGHSVYVHGDTALVSASNKGTVYVFVRRDGVWTEQAKLTNSDDPFFNGFGNSVSLSGNTALIGAYGDFENGWESGRAYVFTRNGDVWTEQAKLLPSDIIAGDRFGAAVSVQGDTAFVGASSNSGTGSVYVFTRNSGAWTEQAKLVSSDGAIDDYFGRSISMSGDTALIGANGNDDGGISSGSAYIFEKVDNVWTEQAKLTLSDGADYDLLGVSVGLSGDFAIVGASGDDGIGSAYVYVRRDGLWSEKSKLQYNDSSTNAQFGFSVGLSGDTALVGARFNDDIDTSSGSVHFYDLGVPPVTVSFDLDGKGLRTGGGELSQVILYGTAASSPLVTPDTGWNFDGWDVAFDSVMGDLTVTAQYSPVTYTVTFDLGDEGTHTGGGELVQSVNHGTSAVAPTFDLDPAWSFSSWDLDFSSITGDLTITALYSPAIYTVTFDLDGNGSRTGGGELSQTISYGAAAVAPIVTPDTGWNFDGWDVAFDTVTGNLTVTAQYSPVVYTVTFNLGDEGTRTEGGALVQSVDHGTSAVVPVFNVDPAWSFTAWDQDFSSVLGDLTITAQYSPVVYAVIFDLDGKGTRIGGGELSQTVQYGTAALSPVIGVNTGWNFDRWDVAFGAIYGDLTVTAKYLPSMELFPAQESIAEDAGDLSFTLTAAFAPDTDISVSLTSSDTTSITVPETVTLLAGESSVSFNGSLLNDSKINGTRTSTITATVVDWVADSVEIEILDDEDLLLTVIIPETVSETDGILSVGWVTISGTLETDLHIDLVSDDVTEVVLPSSSITIPAGSTTASFDLEPQTDELPDGAQDVTITATASGFVSGYDTLSVKDSDLDHFQFDPITVDQTASIPFSVSIKAKAVDGITLSSFTGDVDLNAVGDSGSLIVSPNSVTFVNGVWSGSLSIAAVDTNVVLSANSGEKSGSSDPFILSHGALAYFDWSAISTTQYSEVPFSATVTAKDAYGFTVSSFSDTVGFDAYAEGGSPIVRILAFTANADLTREYPNTLTAISTFFTDYTVTTTNTGDAATLATLLEDTDVFLIPEQEKGSSSSYATAFASVLSTFVNSGGNIIVCTHGKDEHLFLTSSGLMNISTSGSTGSTSVRKIAEHPLTEGIANTFSNPYFNKFTTTDATVVVETLDGSFDVVFYREIGLGRAIVISTDYFTIDTDMDRILANAVRWGEYSEFLPISPSTSASFTDGVWTGDLVIDDTGSSVSLIAESSGGVTGTSALFDVLARPTYEVTFDLDGKGISVAGGELIQSVLHFDSAIEPIISALPAWSFDSWDVDFSSITNDLTVVAQYSPAIYTVTFDLDGKGTRTGGGELIQTVQYGTSAVAPTFNAAPDWRFDSWDTDFSTVTNDLTVTAVYLPRISMSVMPIVTTINAGENAVIKVIADVEGLTYQWYEGSSGDTSQPVPGANGNLLVSPALLESKSFWVQVSDGVKVVDSESSLVTVNVESYDLKAIGSNQYGQLGVLGYIATPTPVWSDVIQVSAGSNHTLVITSDGTLWGFGSNQYGQLGIGTTEHQRLPVFIASGVRKAVGGWRHSLFLKTDGTVWSMGDNNYGELGVNDAIHRHTPVQMASAVEDIEVGYNNSFFIKTDNSLWGCGFNSNGQLGDGTTENRLSPVLIASDVKKVAAGYDHTLFIKVDGTLWSMGDNYYGELGTGDKLDRSLPVQCASAVRDVAVGFTHSLFIKDDNTLWGMGSGSSGQLGNGSRLNRLNPILIASGVTQAEAYNHSSLFIKEDGTLWSMGFNFYGQLGDGTTLNRLTPVQIADDASLIASGQYYNLYVSNDGILKAFGLNSVGQLGTLDKAFRTDPVSVASDVISMSSGNRFTLLLKSDGTLWATGYNGYNQLGDGEGGVHKFTPILVSEGVAQMSAGANYTLFVKSDGTLWGIGYNLNGELGNGTTDTGFRSAPMQIASHVAKVDAANSHSLFIRTDGTLWAMGSNTNSQIGYGLPTKSLTPVQIETNVIEISAGLSNSLFIKSDQSLWGVGSNSSGQLGDGTRIRRDMPIEIASNVKKAISGYGHNLFIKTDDTLWGMGDNESGELGDGTTTRKTVPIKVAENVADASTYYSHSLFVKNDQTLWAMGGNIYGQLGDGTTTDRLSPVQVATDVVALEAGYWHSMFLQKPGTYSVYFNLAAHGTRSGGGELIQTLKTGSDAIAPTVAVSDGWVFAGWDTDFSSVSNDLTVTAQYNPVLYTVTFDLGTYSTRTGGGELSQTIGHGSAAFTPTFNVDPGWNFTGWDIDFSSVTSDLTVTAQYSPVTYTVTFDLGAYGTRTGGGELSQSIQHGNAAVAPTFDVAGGWQFSGWDIDFSLVTSNSTVTAQYTPTFYTVTFDLGAYGMRTGGGELIQSIANEEAAVAPSFDVTSGWHFSGWDTTFDLVNSDMTITAQYLPVHTVTFDLDGKASRIGGGTLTQSVVDGLGAIQPSLMVDPGWAFDSWDVDFSFVQSDLTVTAQYISGHMVIFDLGTRGSLLNGKLVQVVPTGSTAIAPEISVEEGWDFIGWDRSYGNVGENISVTAQYLPESDVGVSEYKILSPESLTGRFPTSVAICGDTLVTGYIEGSGRVLVYTREGSDWVLQAELFSNDYNSYFGTAVAIYGDTLAIGQPAFNSNVGAVHLYQRLGTTWSFVQRLTPSDAPGYSNFGTSVSLHGDILAVGAPTGSSSLGAAYIFNRSDDAWSEIQKIVVEDASNYSSFGQSLSLYEETLLVGAPNDDVDGSELGSAYIFRLEEGIWNQQTKLVADDGEDYDLFGRSVSLSSTTAICASYNKDLVSGSSGATYVFERDGEGWDFETKLVAVDMEHIPPDSFTVALNGNTIVMGAPGDDRNGDSAGSVYTYRRGNVGWELADSYLSSDGVQHDLFGVFVAVSGDIVVSAATGDGSNGSVYALDIGTELMSVTFDLDGKGTHSGGADLIQRVAKGMAADSPEVAALDGWFFDGWDTDISSITTNLLVTARYLPTSTVSFELGTKGSLYQGDLVQDIALGYGAVEPMVEVNPGWYLSGWDVDFSDISGDLLVSAQYAETLTVNFNLGTHGSLNAGQLVQELRPNEGAIPPSINVSDGWSFVGWDNSFDSVTEDTIVNALYAPANLTSVVRSRVLPDSTTDLKSFGQSISVDGDLAAVYSDGAVHIYYRVNESWELETIIRDDSEPGSFRASVSISGYTLVVGASEYDEDFGALGSAYVYVRQNGNWSKQAELRPDGDAQYGDFFGFALALEDDRVVVGARSGAENGVRTGNAYVFVRKGDFWAQESKLLADDGTSGDQFGSAIAISGNRIVIGAKYKDVSNRWDAGSAYVFVLQNGSWTQEQKLVASDYHFGDDFGYSVAIDGDDILIGATSTDGPLENSTGAAYFFQNSGSSWSEQAKLTASDGERFDWFGVAVDLHGSNSLVGAYSDELVTSGRGSAYLYRSESGGWYEEKFIPESEGGIWDNNFGGSVAISNDTILIAAHPHEVSRDKGAVYFYDLGISPATVTFDLGGNANRIGGGELVQQVRFETAALTPIVEPNPGWNFIGWDVDFSSVTSDLTVTAQYSPVLYTVTFDLGAYGTRTGGGELSQSIQYGNAAVAPTFDVAGGWFFSGWSLDFSAVTGDILVSANYVTSHTVTFDLGPYASLTNGQLLQQVASGSGAVEPEFMVDDGRIFTGWDADFSNVTEDLTITAQVYESSLIHYDHAKLLAGDGRSDDNFGYDVSIDGDTAVIGARYDNSAYVYVKMGDTWVQEAKLLPTYPGGNNGDYFGESVAISGDTIIVGAPGQDLGYEDGGCAYIYVRSEGSWVFEKRITPGFRRDHNYLGRDVAIHGDTAVIGAPGTDAPSLNSGCVYIYVRSDGIWDLQNTLIPDHTYVNEFFGSSLSIEGDTLVVGAPGDYKDESNIPTYRSMGSVSVFTRSGSTWSLTRRLLSDDPWYDNYFGHDVDIDQGVIVVGEHRVDEQDGQGVVHVFGSGSGYRTKLLPDDPVSRHAFGVSLELSGDKLVIGTLGYAYLFVLKSNRWVEIQKFSVGTNVGFGRSVALDGDDLIFGTPYADDLGENSGSAYYYDISAPNPPINVTFAIGDNGIRTGGGELTQLVKVGSTAIEPIVTPNPGWTFIGWDLSYTNVTSDLTVTAQYERLYTVTFDLGSHGVRTGGGELTQYIIDSNTAFAPVIEVDPSWIFTGWDLDFSVVTTDMNVTAEYLSRHKQFGYVEHASHIEITYYPDNATRKIVIPKEINGNPVTSIGANIFNGLDGIKSIVIPASVDSIAGGAFANMPNLVSIYFHGDAPSVGLDSFLNTTATVYYFSDKTGFTSPTWQGLTSESMGVRKPAKVWLTDHGLSHDEDLSSDPMGNGVALLTPYALNLPPSMKGMPEPEISDSELSSTFYTGRDDVTYTIETSTDMINWTSTGVTLEDPDGDGYSKVKVAKDGTVRFIRITVSQD</sequence>
<proteinExistence type="predicted"/>
<dbReference type="RefSeq" id="WP_317836077.1">
    <property type="nucleotide sequence ID" value="NZ_CP136920.1"/>
</dbReference>
<dbReference type="SUPFAM" id="SSF52317">
    <property type="entry name" value="Class I glutamine amidotransferase-like"/>
    <property type="match status" value="1"/>
</dbReference>
<dbReference type="PRINTS" id="PR00633">
    <property type="entry name" value="RCCNDNSATION"/>
</dbReference>
<dbReference type="Pfam" id="PF25390">
    <property type="entry name" value="WD40_RLD"/>
    <property type="match status" value="1"/>
</dbReference>
<evidence type="ECO:0000256" key="3">
    <source>
        <dbReference type="ARBA" id="ARBA00022737"/>
    </source>
</evidence>
<dbReference type="Pfam" id="PF09479">
    <property type="entry name" value="Flg_new"/>
    <property type="match status" value="5"/>
</dbReference>
<dbReference type="InterPro" id="IPR029062">
    <property type="entry name" value="Class_I_gatase-like"/>
</dbReference>
<dbReference type="EMBL" id="CP136920">
    <property type="protein sequence ID" value="WOO43520.1"/>
    <property type="molecule type" value="Genomic_DNA"/>
</dbReference>
<evidence type="ECO:0000256" key="4">
    <source>
        <dbReference type="ARBA" id="ARBA00023180"/>
    </source>
</evidence>
<dbReference type="SUPFAM" id="SSF50985">
    <property type="entry name" value="RCC1/BLIP-II"/>
    <property type="match status" value="3"/>
</dbReference>
<dbReference type="Gene3D" id="3.80.10.10">
    <property type="entry name" value="Ribonuclease Inhibitor"/>
    <property type="match status" value="1"/>
</dbReference>
<keyword evidence="4" id="KW-0325">Glycoprotein</keyword>
<reference evidence="6 7" key="1">
    <citation type="submission" date="2023-10" db="EMBL/GenBank/DDBJ databases">
        <title>Rubellicoccus peritrichatus gen. nov., sp. nov., isolated from an algae of coral reef tank.</title>
        <authorList>
            <person name="Luo J."/>
        </authorList>
    </citation>
    <scope>NUCLEOTIDE SEQUENCE [LARGE SCALE GENOMIC DNA]</scope>
    <source>
        <strain evidence="6 7">CR14</strain>
    </source>
</reference>
<dbReference type="PANTHER" id="PTHR36220:SF1">
    <property type="entry name" value="GAMMA TUBULIN COMPLEX COMPONENT C-TERMINAL DOMAIN-CONTAINING PROTEIN"/>
    <property type="match status" value="1"/>
</dbReference>
<evidence type="ECO:0000313" key="6">
    <source>
        <dbReference type="EMBL" id="WOO43520.1"/>
    </source>
</evidence>
<organism evidence="6 7">
    <name type="scientific">Rubellicoccus peritrichatus</name>
    <dbReference type="NCBI Taxonomy" id="3080537"/>
    <lineage>
        <taxon>Bacteria</taxon>
        <taxon>Pseudomonadati</taxon>
        <taxon>Verrucomicrobiota</taxon>
        <taxon>Opitutia</taxon>
        <taxon>Puniceicoccales</taxon>
        <taxon>Cerasicoccaceae</taxon>
        <taxon>Rubellicoccus</taxon>
    </lineage>
</organism>
<feature type="domain" description="RCC1-like" evidence="5">
    <location>
        <begin position="3706"/>
        <end position="3942"/>
    </location>
</feature>
<dbReference type="KEGG" id="puo:RZN69_10515"/>